<dbReference type="AlphaFoldDB" id="K3XTH1"/>
<keyword evidence="1" id="KW-0472">Membrane</keyword>
<keyword evidence="1" id="KW-1133">Transmembrane helix</keyword>
<name>K3XTH1_SETIT</name>
<feature type="transmembrane region" description="Helical" evidence="1">
    <location>
        <begin position="50"/>
        <end position="72"/>
    </location>
</feature>
<dbReference type="HOGENOM" id="CLU_2175437_0_0_1"/>
<evidence type="ECO:0000313" key="3">
    <source>
        <dbReference type="Proteomes" id="UP000004995"/>
    </source>
</evidence>
<organism evidence="2 3">
    <name type="scientific">Setaria italica</name>
    <name type="common">Foxtail millet</name>
    <name type="synonym">Panicum italicum</name>
    <dbReference type="NCBI Taxonomy" id="4555"/>
    <lineage>
        <taxon>Eukaryota</taxon>
        <taxon>Viridiplantae</taxon>
        <taxon>Streptophyta</taxon>
        <taxon>Embryophyta</taxon>
        <taxon>Tracheophyta</taxon>
        <taxon>Spermatophyta</taxon>
        <taxon>Magnoliopsida</taxon>
        <taxon>Liliopsida</taxon>
        <taxon>Poales</taxon>
        <taxon>Poaceae</taxon>
        <taxon>PACMAD clade</taxon>
        <taxon>Panicoideae</taxon>
        <taxon>Panicodae</taxon>
        <taxon>Paniceae</taxon>
        <taxon>Cenchrinae</taxon>
        <taxon>Setaria</taxon>
    </lineage>
</organism>
<dbReference type="InParanoid" id="K3XTH1"/>
<dbReference type="Proteomes" id="UP000004995">
    <property type="component" value="Unassembled WGS sequence"/>
</dbReference>
<reference evidence="3" key="1">
    <citation type="journal article" date="2012" name="Nat. Biotechnol.">
        <title>Reference genome sequence of the model plant Setaria.</title>
        <authorList>
            <person name="Bennetzen J.L."/>
            <person name="Schmutz J."/>
            <person name="Wang H."/>
            <person name="Percifield R."/>
            <person name="Hawkins J."/>
            <person name="Pontaroli A.C."/>
            <person name="Estep M."/>
            <person name="Feng L."/>
            <person name="Vaughn J.N."/>
            <person name="Grimwood J."/>
            <person name="Jenkins J."/>
            <person name="Barry K."/>
            <person name="Lindquist E."/>
            <person name="Hellsten U."/>
            <person name="Deshpande S."/>
            <person name="Wang X."/>
            <person name="Wu X."/>
            <person name="Mitros T."/>
            <person name="Triplett J."/>
            <person name="Yang X."/>
            <person name="Ye C.Y."/>
            <person name="Mauro-Herrera M."/>
            <person name="Wang L."/>
            <person name="Li P."/>
            <person name="Sharma M."/>
            <person name="Sharma R."/>
            <person name="Ronald P.C."/>
            <person name="Panaud O."/>
            <person name="Kellogg E.A."/>
            <person name="Brutnell T.P."/>
            <person name="Doust A.N."/>
            <person name="Tuskan G.A."/>
            <person name="Rokhsar D."/>
            <person name="Devos K.M."/>
        </authorList>
    </citation>
    <scope>NUCLEOTIDE SEQUENCE [LARGE SCALE GENOMIC DNA]</scope>
    <source>
        <strain evidence="3">cv. Yugu1</strain>
    </source>
</reference>
<evidence type="ECO:0000256" key="1">
    <source>
        <dbReference type="SAM" id="Phobius"/>
    </source>
</evidence>
<protein>
    <submittedName>
        <fullName evidence="2">Uncharacterized protein</fullName>
    </submittedName>
</protein>
<keyword evidence="3" id="KW-1185">Reference proteome</keyword>
<evidence type="ECO:0000313" key="2">
    <source>
        <dbReference type="EnsemblPlants" id="KQL06549"/>
    </source>
</evidence>
<proteinExistence type="predicted"/>
<keyword evidence="1" id="KW-0812">Transmembrane</keyword>
<dbReference type="EMBL" id="AGNK02003261">
    <property type="status" value="NOT_ANNOTATED_CDS"/>
    <property type="molecule type" value="Genomic_DNA"/>
</dbReference>
<dbReference type="Gramene" id="KQL06549">
    <property type="protein sequence ID" value="KQL06549"/>
    <property type="gene ID" value="SETIT_005228mg"/>
</dbReference>
<feature type="transmembrane region" description="Helical" evidence="1">
    <location>
        <begin position="15"/>
        <end position="38"/>
    </location>
</feature>
<reference evidence="2" key="2">
    <citation type="submission" date="2018-08" db="UniProtKB">
        <authorList>
            <consortium name="EnsemblPlants"/>
        </authorList>
    </citation>
    <scope>IDENTIFICATION</scope>
    <source>
        <strain evidence="2">Yugu1</strain>
    </source>
</reference>
<sequence length="110" mass="12754">MTSTALPARVERCMILYLVYWLTCKLAMPCFCMPHGNFWTGYARLCRDHAVMALLLYLHIYITRAVLVDMTWRSQCCKIYPRLSCRGMWITTKTFSYGTGICSCCTMLLV</sequence>
<accession>K3XTH1</accession>
<dbReference type="EnsemblPlants" id="KQL06549">
    <property type="protein sequence ID" value="KQL06549"/>
    <property type="gene ID" value="SETIT_005228mg"/>
</dbReference>